<evidence type="ECO:0000313" key="2">
    <source>
        <dbReference type="Proteomes" id="UP001262889"/>
    </source>
</evidence>
<keyword evidence="2" id="KW-1185">Reference proteome</keyword>
<proteinExistence type="predicted"/>
<sequence>MEQNKPLEDDKLERVAKALGVSKKAIENLARKNLQQDLKGLRRNYH</sequence>
<dbReference type="RefSeq" id="WP_311533899.1">
    <property type="nucleotide sequence ID" value="NZ_JAVRHQ010000004.1"/>
</dbReference>
<name>A0ABU3C7A5_9FLAO</name>
<accession>A0ABU3C7A5</accession>
<gene>
    <name evidence="1" type="ORF">RM553_05200</name>
</gene>
<evidence type="ECO:0000313" key="1">
    <source>
        <dbReference type="EMBL" id="MDT0642225.1"/>
    </source>
</evidence>
<comment type="caution">
    <text evidence="1">The sequence shown here is derived from an EMBL/GenBank/DDBJ whole genome shotgun (WGS) entry which is preliminary data.</text>
</comment>
<reference evidence="1 2" key="1">
    <citation type="submission" date="2023-09" db="EMBL/GenBank/DDBJ databases">
        <authorList>
            <person name="Rey-Velasco X."/>
        </authorList>
    </citation>
    <scope>NUCLEOTIDE SEQUENCE [LARGE SCALE GENOMIC DNA]</scope>
    <source>
        <strain evidence="1 2">F363</strain>
    </source>
</reference>
<dbReference type="EMBL" id="JAVRHQ010000004">
    <property type="protein sequence ID" value="MDT0642225.1"/>
    <property type="molecule type" value="Genomic_DNA"/>
</dbReference>
<organism evidence="1 2">
    <name type="scientific">Autumnicola tepida</name>
    <dbReference type="NCBI Taxonomy" id="3075595"/>
    <lineage>
        <taxon>Bacteria</taxon>
        <taxon>Pseudomonadati</taxon>
        <taxon>Bacteroidota</taxon>
        <taxon>Flavobacteriia</taxon>
        <taxon>Flavobacteriales</taxon>
        <taxon>Flavobacteriaceae</taxon>
        <taxon>Autumnicola</taxon>
    </lineage>
</organism>
<protein>
    <submittedName>
        <fullName evidence="1">Uncharacterized protein</fullName>
    </submittedName>
</protein>
<dbReference type="Proteomes" id="UP001262889">
    <property type="component" value="Unassembled WGS sequence"/>
</dbReference>